<dbReference type="HOGENOM" id="CLU_037628_6_1_9"/>
<dbReference type="OrthoDB" id="9775106at2"/>
<dbReference type="SUPFAM" id="SSF53822">
    <property type="entry name" value="Periplasmic binding protein-like I"/>
    <property type="match status" value="1"/>
</dbReference>
<dbReference type="Gene3D" id="1.10.260.40">
    <property type="entry name" value="lambda repressor-like DNA-binding domains"/>
    <property type="match status" value="1"/>
</dbReference>
<feature type="domain" description="HTH lacI-type" evidence="4">
    <location>
        <begin position="3"/>
        <end position="57"/>
    </location>
</feature>
<keyword evidence="2" id="KW-0238">DNA-binding</keyword>
<proteinExistence type="predicted"/>
<dbReference type="GO" id="GO:0003700">
    <property type="term" value="F:DNA-binding transcription factor activity"/>
    <property type="evidence" value="ECO:0007669"/>
    <property type="project" value="TreeGrafter"/>
</dbReference>
<keyword evidence="1" id="KW-0805">Transcription regulation</keyword>
<keyword evidence="6" id="KW-1185">Reference proteome</keyword>
<dbReference type="InterPro" id="IPR010982">
    <property type="entry name" value="Lambda_DNA-bd_dom_sf"/>
</dbReference>
<dbReference type="AlphaFoldDB" id="A0A089LA41"/>
<gene>
    <name evidence="5" type="ORF">PBOR_16405</name>
</gene>
<dbReference type="EMBL" id="CP009285">
    <property type="protein sequence ID" value="AIQ58346.1"/>
    <property type="molecule type" value="Genomic_DNA"/>
</dbReference>
<reference evidence="5" key="1">
    <citation type="submission" date="2014-08" db="EMBL/GenBank/DDBJ databases">
        <title>Comparative genomics of the Paenibacillus odorifer group.</title>
        <authorList>
            <person name="den Bakker H.C."/>
            <person name="Tsai Y.-C.Y.-C."/>
            <person name="Martin N."/>
            <person name="Korlach J."/>
            <person name="Wiedmann M."/>
        </authorList>
    </citation>
    <scope>NUCLEOTIDE SEQUENCE [LARGE SCALE GENOMIC DNA]</scope>
    <source>
        <strain evidence="5">DSM 13188</strain>
    </source>
</reference>
<evidence type="ECO:0000256" key="2">
    <source>
        <dbReference type="ARBA" id="ARBA00023125"/>
    </source>
</evidence>
<dbReference type="CDD" id="cd01392">
    <property type="entry name" value="HTH_LacI"/>
    <property type="match status" value="1"/>
</dbReference>
<dbReference type="PROSITE" id="PS50932">
    <property type="entry name" value="HTH_LACI_2"/>
    <property type="match status" value="1"/>
</dbReference>
<dbReference type="InterPro" id="IPR046335">
    <property type="entry name" value="LacI/GalR-like_sensor"/>
</dbReference>
<sequence>MDITLEHIANKLGLSVSTVSRALNGSYGVHPRTVTRVQEAAATLGYVPNLGAKQLVTRTSNLVGVFMPEMEGESNREFEDIFASLRKALRLFQKDILIFSVPFRDYAPNSLSHWIRMRNLQGCIFMPPFSKEHPVIREVLKLQIPAVNLGSAVGPHCSLMGSDDLEGGRMAGAFLVEQGHRRIGYINGPEKVHICEARYQGFREALLSLAGIEHDASCIEIGDFSGSSGAGAILKLLDREPDLTAVCCANDLMAMGVIMELGRKGIKVPDDLSVIGYDGSFFTAYTNPPLTTIRHRYEEIGTLAAELLIEIMNGGAGRSLRLAPELIRRDTVIPFEG</sequence>
<evidence type="ECO:0000256" key="3">
    <source>
        <dbReference type="ARBA" id="ARBA00023163"/>
    </source>
</evidence>
<dbReference type="InterPro" id="IPR028082">
    <property type="entry name" value="Peripla_BP_I"/>
</dbReference>
<protein>
    <submittedName>
        <fullName evidence="5">Transcriptional regulator</fullName>
    </submittedName>
</protein>
<dbReference type="RefSeq" id="WP_042213170.1">
    <property type="nucleotide sequence ID" value="NZ_CP009285.1"/>
</dbReference>
<dbReference type="SUPFAM" id="SSF47413">
    <property type="entry name" value="lambda repressor-like DNA-binding domains"/>
    <property type="match status" value="1"/>
</dbReference>
<name>A0A089LA41_PAEBO</name>
<evidence type="ECO:0000313" key="6">
    <source>
        <dbReference type="Proteomes" id="UP000029518"/>
    </source>
</evidence>
<evidence type="ECO:0000256" key="1">
    <source>
        <dbReference type="ARBA" id="ARBA00023015"/>
    </source>
</evidence>
<dbReference type="Proteomes" id="UP000029518">
    <property type="component" value="Chromosome"/>
</dbReference>
<organism evidence="5 6">
    <name type="scientific">Paenibacillus borealis</name>
    <dbReference type="NCBI Taxonomy" id="160799"/>
    <lineage>
        <taxon>Bacteria</taxon>
        <taxon>Bacillati</taxon>
        <taxon>Bacillota</taxon>
        <taxon>Bacilli</taxon>
        <taxon>Bacillales</taxon>
        <taxon>Paenibacillaceae</taxon>
        <taxon>Paenibacillus</taxon>
    </lineage>
</organism>
<dbReference type="Pfam" id="PF00356">
    <property type="entry name" value="LacI"/>
    <property type="match status" value="1"/>
</dbReference>
<evidence type="ECO:0000259" key="4">
    <source>
        <dbReference type="PROSITE" id="PS50932"/>
    </source>
</evidence>
<accession>A0A089LA41</accession>
<dbReference type="KEGG" id="pbd:PBOR_16405"/>
<evidence type="ECO:0000313" key="5">
    <source>
        <dbReference type="EMBL" id="AIQ58346.1"/>
    </source>
</evidence>
<dbReference type="PANTHER" id="PTHR30146">
    <property type="entry name" value="LACI-RELATED TRANSCRIPTIONAL REPRESSOR"/>
    <property type="match status" value="1"/>
</dbReference>
<dbReference type="SMART" id="SM00354">
    <property type="entry name" value="HTH_LACI"/>
    <property type="match status" value="1"/>
</dbReference>
<dbReference type="GO" id="GO:0000976">
    <property type="term" value="F:transcription cis-regulatory region binding"/>
    <property type="evidence" value="ECO:0007669"/>
    <property type="project" value="TreeGrafter"/>
</dbReference>
<dbReference type="InterPro" id="IPR000843">
    <property type="entry name" value="HTH_LacI"/>
</dbReference>
<dbReference type="CDD" id="cd06267">
    <property type="entry name" value="PBP1_LacI_sugar_binding-like"/>
    <property type="match status" value="1"/>
</dbReference>
<keyword evidence="3" id="KW-0804">Transcription</keyword>
<dbReference type="Gene3D" id="3.40.50.2300">
    <property type="match status" value="2"/>
</dbReference>
<dbReference type="Pfam" id="PF13377">
    <property type="entry name" value="Peripla_BP_3"/>
    <property type="match status" value="1"/>
</dbReference>
<dbReference type="PANTHER" id="PTHR30146:SF120">
    <property type="entry name" value="ALANINE RACEMASE"/>
    <property type="match status" value="1"/>
</dbReference>